<protein>
    <submittedName>
        <fullName evidence="5">Putative ABC transporter ATP-binding protein</fullName>
    </submittedName>
</protein>
<keyword evidence="1" id="KW-0813">Transport</keyword>
<evidence type="ECO:0000256" key="2">
    <source>
        <dbReference type="ARBA" id="ARBA00022741"/>
    </source>
</evidence>
<evidence type="ECO:0000313" key="5">
    <source>
        <dbReference type="EMBL" id="GAC70465.1"/>
    </source>
</evidence>
<dbReference type="RefSeq" id="WP_007624519.1">
    <property type="nucleotide sequence ID" value="NZ_BANX01000035.1"/>
</dbReference>
<reference evidence="5 6" key="1">
    <citation type="submission" date="2013-01" db="EMBL/GenBank/DDBJ databases">
        <title>Whole genome shotgun sequence of Gordonia soli NBRC 108243.</title>
        <authorList>
            <person name="Isaki-Nakamura S."/>
            <person name="Hosoyama A."/>
            <person name="Tsuchikane K."/>
            <person name="Ando Y."/>
            <person name="Baba S."/>
            <person name="Ohji S."/>
            <person name="Hamada M."/>
            <person name="Tamura T."/>
            <person name="Yamazoe A."/>
            <person name="Yamazaki S."/>
            <person name="Fujita N."/>
        </authorList>
    </citation>
    <scope>NUCLEOTIDE SEQUENCE [LARGE SCALE GENOMIC DNA]</scope>
    <source>
        <strain evidence="5 6">NBRC 108243</strain>
    </source>
</reference>
<keyword evidence="6" id="KW-1185">Reference proteome</keyword>
<dbReference type="AlphaFoldDB" id="M0QP82"/>
<keyword evidence="2" id="KW-0547">Nucleotide-binding</keyword>
<dbReference type="InterPro" id="IPR003439">
    <property type="entry name" value="ABC_transporter-like_ATP-bd"/>
</dbReference>
<feature type="domain" description="ABC transporter" evidence="4">
    <location>
        <begin position="3"/>
        <end position="235"/>
    </location>
</feature>
<dbReference type="SMART" id="SM00382">
    <property type="entry name" value="AAA"/>
    <property type="match status" value="1"/>
</dbReference>
<proteinExistence type="predicted"/>
<evidence type="ECO:0000256" key="1">
    <source>
        <dbReference type="ARBA" id="ARBA00022448"/>
    </source>
</evidence>
<sequence>MTVDYHGVDVHIGGVEILRNVTVHAPAGSFLGVIGPNGSGKSTMLRCLYRAIDPTSGSVAVAERDVTSISMRVNAQQVAALTQRTALDFEFSAAEVVATGRLPHRSLTTRTAQRDRDICAAAMRDAGVSHLSDRNFTSLSGGEAQRVLIARAFAQQPQVLVLDEPTNHLDVRHQYAVLRAATDRGVTVVAALHDLNIAAQFCDRLAVLVDGRVVQTGTPRELFTPSAIRRWFGIGCHVFDHPRLGVPQIIFDEKETG</sequence>
<dbReference type="InterPro" id="IPR003593">
    <property type="entry name" value="AAA+_ATPase"/>
</dbReference>
<dbReference type="PANTHER" id="PTHR42794">
    <property type="entry name" value="HEMIN IMPORT ATP-BINDING PROTEIN HMUV"/>
    <property type="match status" value="1"/>
</dbReference>
<comment type="caution">
    <text evidence="5">The sequence shown here is derived from an EMBL/GenBank/DDBJ whole genome shotgun (WGS) entry which is preliminary data.</text>
</comment>
<dbReference type="EMBL" id="BANX01000035">
    <property type="protein sequence ID" value="GAC70465.1"/>
    <property type="molecule type" value="Genomic_DNA"/>
</dbReference>
<gene>
    <name evidence="5" type="ORF">GS4_35_00410</name>
</gene>
<dbReference type="PROSITE" id="PS50893">
    <property type="entry name" value="ABC_TRANSPORTER_2"/>
    <property type="match status" value="1"/>
</dbReference>
<name>M0QP82_9ACTN</name>
<dbReference type="PROSITE" id="PS00211">
    <property type="entry name" value="ABC_TRANSPORTER_1"/>
    <property type="match status" value="1"/>
</dbReference>
<dbReference type="InterPro" id="IPR017871">
    <property type="entry name" value="ABC_transporter-like_CS"/>
</dbReference>
<dbReference type="GO" id="GO:0016887">
    <property type="term" value="F:ATP hydrolysis activity"/>
    <property type="evidence" value="ECO:0007669"/>
    <property type="project" value="InterPro"/>
</dbReference>
<dbReference type="InterPro" id="IPR027417">
    <property type="entry name" value="P-loop_NTPase"/>
</dbReference>
<dbReference type="PANTHER" id="PTHR42794:SF2">
    <property type="entry name" value="ABC TRANSPORTER ATP-BINDING PROTEIN"/>
    <property type="match status" value="1"/>
</dbReference>
<evidence type="ECO:0000256" key="3">
    <source>
        <dbReference type="ARBA" id="ARBA00022840"/>
    </source>
</evidence>
<dbReference type="SUPFAM" id="SSF52540">
    <property type="entry name" value="P-loop containing nucleoside triphosphate hydrolases"/>
    <property type="match status" value="1"/>
</dbReference>
<evidence type="ECO:0000313" key="6">
    <source>
        <dbReference type="Proteomes" id="UP000011666"/>
    </source>
</evidence>
<dbReference type="FunFam" id="3.40.50.300:FF:000134">
    <property type="entry name" value="Iron-enterobactin ABC transporter ATP-binding protein"/>
    <property type="match status" value="1"/>
</dbReference>
<dbReference type="Pfam" id="PF00005">
    <property type="entry name" value="ABC_tran"/>
    <property type="match status" value="1"/>
</dbReference>
<evidence type="ECO:0000259" key="4">
    <source>
        <dbReference type="PROSITE" id="PS50893"/>
    </source>
</evidence>
<dbReference type="GO" id="GO:0005524">
    <property type="term" value="F:ATP binding"/>
    <property type="evidence" value="ECO:0007669"/>
    <property type="project" value="UniProtKB-KW"/>
</dbReference>
<dbReference type="Gene3D" id="3.40.50.300">
    <property type="entry name" value="P-loop containing nucleotide triphosphate hydrolases"/>
    <property type="match status" value="1"/>
</dbReference>
<dbReference type="STRING" id="1223545.GS4_35_00410"/>
<dbReference type="OrthoDB" id="3579586at2"/>
<keyword evidence="3 5" id="KW-0067">ATP-binding</keyword>
<dbReference type="CDD" id="cd03214">
    <property type="entry name" value="ABC_Iron-Siderophores_B12_Hemin"/>
    <property type="match status" value="1"/>
</dbReference>
<dbReference type="eggNOG" id="COG1120">
    <property type="taxonomic scope" value="Bacteria"/>
</dbReference>
<accession>M0QP82</accession>
<dbReference type="Proteomes" id="UP000011666">
    <property type="component" value="Unassembled WGS sequence"/>
</dbReference>
<organism evidence="5 6">
    <name type="scientific">Gordonia soli NBRC 108243</name>
    <dbReference type="NCBI Taxonomy" id="1223545"/>
    <lineage>
        <taxon>Bacteria</taxon>
        <taxon>Bacillati</taxon>
        <taxon>Actinomycetota</taxon>
        <taxon>Actinomycetes</taxon>
        <taxon>Mycobacteriales</taxon>
        <taxon>Gordoniaceae</taxon>
        <taxon>Gordonia</taxon>
    </lineage>
</organism>